<dbReference type="Proteomes" id="UP000008370">
    <property type="component" value="Unassembled WGS sequence"/>
</dbReference>
<name>K5XB98_PHACS</name>
<accession>K5XB98</accession>
<organism evidence="3 4">
    <name type="scientific">Phanerochaete carnosa (strain HHB-10118-sp)</name>
    <name type="common">White-rot fungus</name>
    <name type="synonym">Peniophora carnosa</name>
    <dbReference type="NCBI Taxonomy" id="650164"/>
    <lineage>
        <taxon>Eukaryota</taxon>
        <taxon>Fungi</taxon>
        <taxon>Dikarya</taxon>
        <taxon>Basidiomycota</taxon>
        <taxon>Agaricomycotina</taxon>
        <taxon>Agaricomycetes</taxon>
        <taxon>Polyporales</taxon>
        <taxon>Phanerochaetaceae</taxon>
        <taxon>Phanerochaete</taxon>
    </lineage>
</organism>
<evidence type="ECO:0000313" key="4">
    <source>
        <dbReference type="Proteomes" id="UP000008370"/>
    </source>
</evidence>
<dbReference type="HOGENOM" id="CLU_1310508_0_0_1"/>
<keyword evidence="4" id="KW-1185">Reference proteome</keyword>
<keyword evidence="2" id="KW-0812">Transmembrane</keyword>
<dbReference type="InParanoid" id="K5XB98"/>
<dbReference type="EMBL" id="JH930468">
    <property type="protein sequence ID" value="EKM60227.1"/>
    <property type="molecule type" value="Genomic_DNA"/>
</dbReference>
<dbReference type="AlphaFoldDB" id="K5XB98"/>
<dbReference type="GeneID" id="18910569"/>
<feature type="transmembrane region" description="Helical" evidence="2">
    <location>
        <begin position="28"/>
        <end position="47"/>
    </location>
</feature>
<evidence type="ECO:0000313" key="3">
    <source>
        <dbReference type="EMBL" id="EKM60227.1"/>
    </source>
</evidence>
<reference evidence="3 4" key="1">
    <citation type="journal article" date="2012" name="BMC Genomics">
        <title>Comparative genomics of the white-rot fungi, Phanerochaete carnosa and P. chrysosporium, to elucidate the genetic basis of the distinct wood types they colonize.</title>
        <authorList>
            <person name="Suzuki H."/>
            <person name="MacDonald J."/>
            <person name="Syed K."/>
            <person name="Salamov A."/>
            <person name="Hori C."/>
            <person name="Aerts A."/>
            <person name="Henrissat B."/>
            <person name="Wiebenga A."/>
            <person name="vanKuyk P.A."/>
            <person name="Barry K."/>
            <person name="Lindquist E."/>
            <person name="LaButti K."/>
            <person name="Lapidus A."/>
            <person name="Lucas S."/>
            <person name="Coutinho P."/>
            <person name="Gong Y."/>
            <person name="Samejima M."/>
            <person name="Mahadevan R."/>
            <person name="Abou-Zaid M."/>
            <person name="de Vries R.P."/>
            <person name="Igarashi K."/>
            <person name="Yadav J.S."/>
            <person name="Grigoriev I.V."/>
            <person name="Master E.R."/>
        </authorList>
    </citation>
    <scope>NUCLEOTIDE SEQUENCE [LARGE SCALE GENOMIC DNA]</scope>
    <source>
        <strain evidence="3 4">HHB-10118-sp</strain>
    </source>
</reference>
<keyword evidence="2" id="KW-1133">Transmembrane helix</keyword>
<feature type="compositionally biased region" description="Polar residues" evidence="1">
    <location>
        <begin position="163"/>
        <end position="182"/>
    </location>
</feature>
<evidence type="ECO:0000256" key="2">
    <source>
        <dbReference type="SAM" id="Phobius"/>
    </source>
</evidence>
<evidence type="ECO:0000256" key="1">
    <source>
        <dbReference type="SAM" id="MobiDB-lite"/>
    </source>
</evidence>
<dbReference type="KEGG" id="pco:PHACADRAFT_189362"/>
<proteinExistence type="predicted"/>
<keyword evidence="2" id="KW-0472">Membrane</keyword>
<dbReference type="RefSeq" id="XP_007389700.1">
    <property type="nucleotide sequence ID" value="XM_007389638.1"/>
</dbReference>
<sequence>MYLTDTVLISASSTLRVYALWQSSRMKYVFPAVVFMLGTVPVGTNIVNSIRTSVFYVDTPLYFGCSEFFNMPPKLDTECTTPQLLVQRFILNLRQFNHAAEASENSSDAQHFSRFSVNFRVPSDFLGNIKNPLDHGPPERAGENGEDGHCVAEETRDEFEASLSPQAGPDTTHQDSELTGASITRVPRFSECASEGGSIGFPAYSRELGE</sequence>
<gene>
    <name evidence="3" type="ORF">PHACADRAFT_189362</name>
</gene>
<feature type="region of interest" description="Disordered" evidence="1">
    <location>
        <begin position="156"/>
        <end position="182"/>
    </location>
</feature>
<protein>
    <submittedName>
        <fullName evidence="3">Uncharacterized protein</fullName>
    </submittedName>
</protein>